<dbReference type="Pfam" id="PF03358">
    <property type="entry name" value="FMN_red"/>
    <property type="match status" value="1"/>
</dbReference>
<sequence length="139" mass="15838">MKMNKSSLFINASQNREGNTAKLAKEYFGNQSYKQINLVDYNIKQLGQVEGLDDFEQVRSELEAAENIVIGTAIYWSDMTGLLKTFIDRHESVDARYSGKNVKIIVQGSGPTKEEIYAISHIFEHFSERFGMEYRGVIS</sequence>
<dbReference type="Gene3D" id="3.40.50.360">
    <property type="match status" value="1"/>
</dbReference>
<dbReference type="InterPro" id="IPR005025">
    <property type="entry name" value="FMN_Rdtase-like_dom"/>
</dbReference>
<dbReference type="HOGENOM" id="CLU_050993_7_0_9"/>
<proteinExistence type="predicted"/>
<evidence type="ECO:0000259" key="3">
    <source>
        <dbReference type="Pfam" id="PF03358"/>
    </source>
</evidence>
<dbReference type="AlphaFoldDB" id="G2ZCF8"/>
<keyword evidence="1" id="KW-0285">Flavoprotein</keyword>
<dbReference type="InterPro" id="IPR029039">
    <property type="entry name" value="Flavoprotein-like_sf"/>
</dbReference>
<organism evidence="4 5">
    <name type="scientific">Listeria ivanovii (strain ATCC BAA-678 / PAM 55)</name>
    <dbReference type="NCBI Taxonomy" id="881621"/>
    <lineage>
        <taxon>Bacteria</taxon>
        <taxon>Bacillati</taxon>
        <taxon>Bacillota</taxon>
        <taxon>Bacilli</taxon>
        <taxon>Bacillales</taxon>
        <taxon>Listeriaceae</taxon>
        <taxon>Listeria</taxon>
    </lineage>
</organism>
<feature type="domain" description="NADPH-dependent FMN reductase-like" evidence="3">
    <location>
        <begin position="8"/>
        <end position="110"/>
    </location>
</feature>
<dbReference type="EMBL" id="FR687253">
    <property type="protein sequence ID" value="CBW85033.1"/>
    <property type="molecule type" value="Genomic_DNA"/>
</dbReference>
<evidence type="ECO:0000256" key="2">
    <source>
        <dbReference type="ARBA" id="ARBA00022643"/>
    </source>
</evidence>
<evidence type="ECO:0000313" key="4">
    <source>
        <dbReference type="EMBL" id="CBW85033.1"/>
    </source>
</evidence>
<dbReference type="PANTHER" id="PTHR43278:SF4">
    <property type="entry name" value="NAD(P)H-DEPENDENT FMN-CONTAINING OXIDOREDUCTASE YWQN-RELATED"/>
    <property type="match status" value="1"/>
</dbReference>
<accession>G2ZCF8</accession>
<dbReference type="PANTHER" id="PTHR43278">
    <property type="entry name" value="NAD(P)H-DEPENDENT FMN-CONTAINING OXIDOREDUCTASE YWQN-RELATED"/>
    <property type="match status" value="1"/>
</dbReference>
<dbReference type="InterPro" id="IPR051796">
    <property type="entry name" value="ISF_SsuE-like"/>
</dbReference>
<keyword evidence="2" id="KW-0288">FMN</keyword>
<dbReference type="Proteomes" id="UP000001286">
    <property type="component" value="Chromosome"/>
</dbReference>
<dbReference type="GO" id="GO:0016491">
    <property type="term" value="F:oxidoreductase activity"/>
    <property type="evidence" value="ECO:0007669"/>
    <property type="project" value="InterPro"/>
</dbReference>
<dbReference type="SUPFAM" id="SSF52218">
    <property type="entry name" value="Flavoproteins"/>
    <property type="match status" value="1"/>
</dbReference>
<protein>
    <recommendedName>
        <fullName evidence="3">NADPH-dependent FMN reductase-like domain-containing protein</fullName>
    </recommendedName>
</protein>
<gene>
    <name evidence="4" type="ordered locus">LIV_0556</name>
</gene>
<evidence type="ECO:0000256" key="1">
    <source>
        <dbReference type="ARBA" id="ARBA00022630"/>
    </source>
</evidence>
<reference evidence="4 5" key="1">
    <citation type="journal article" date="2011" name="J. Bacteriol.">
        <title>Complete genome sequence of the animal pathogen Listeria ivanovii, which provides insights into host specificities and evolution of the genus Listeria.</title>
        <authorList>
            <person name="Buchrieser C."/>
            <person name="Rusniok C."/>
            <person name="Garrido P."/>
            <person name="Hain T."/>
            <person name="Scortti M."/>
            <person name="Lampidis R."/>
            <person name="Karst U."/>
            <person name="Chakraborty T."/>
            <person name="Cossart P."/>
            <person name="Kreft J."/>
            <person name="Vazquez-Boland J.A."/>
            <person name="Goebel W."/>
            <person name="Glaser P."/>
        </authorList>
    </citation>
    <scope>NUCLEOTIDE SEQUENCE [LARGE SCALE GENOMIC DNA]</scope>
    <source>
        <strain evidence="5">ATCC BAA-678 / PAM 55</strain>
    </source>
</reference>
<dbReference type="eggNOG" id="COG0655">
    <property type="taxonomic scope" value="Bacteria"/>
</dbReference>
<evidence type="ECO:0000313" key="5">
    <source>
        <dbReference type="Proteomes" id="UP000001286"/>
    </source>
</evidence>
<name>G2ZCF8_LISIP</name>
<dbReference type="KEGG" id="liv:LIV_0556"/>